<reference evidence="1 2" key="1">
    <citation type="submission" date="2019-05" db="EMBL/GenBank/DDBJ databases">
        <title>Another draft genome of Portunus trituberculatus and its Hox gene families provides insights of decapod evolution.</title>
        <authorList>
            <person name="Jeong J.-H."/>
            <person name="Song I."/>
            <person name="Kim S."/>
            <person name="Choi T."/>
            <person name="Kim D."/>
            <person name="Ryu S."/>
            <person name="Kim W."/>
        </authorList>
    </citation>
    <scope>NUCLEOTIDE SEQUENCE [LARGE SCALE GENOMIC DNA]</scope>
    <source>
        <tissue evidence="1">Muscle</tissue>
    </source>
</reference>
<organism evidence="1 2">
    <name type="scientific">Portunus trituberculatus</name>
    <name type="common">Swimming crab</name>
    <name type="synonym">Neptunus trituberculatus</name>
    <dbReference type="NCBI Taxonomy" id="210409"/>
    <lineage>
        <taxon>Eukaryota</taxon>
        <taxon>Metazoa</taxon>
        <taxon>Ecdysozoa</taxon>
        <taxon>Arthropoda</taxon>
        <taxon>Crustacea</taxon>
        <taxon>Multicrustacea</taxon>
        <taxon>Malacostraca</taxon>
        <taxon>Eumalacostraca</taxon>
        <taxon>Eucarida</taxon>
        <taxon>Decapoda</taxon>
        <taxon>Pleocyemata</taxon>
        <taxon>Brachyura</taxon>
        <taxon>Eubrachyura</taxon>
        <taxon>Portunoidea</taxon>
        <taxon>Portunidae</taxon>
        <taxon>Portuninae</taxon>
        <taxon>Portunus</taxon>
    </lineage>
</organism>
<dbReference type="AlphaFoldDB" id="A0A5B7IQP4"/>
<gene>
    <name evidence="1" type="ORF">E2C01_077186</name>
</gene>
<name>A0A5B7IQP4_PORTR</name>
<keyword evidence="2" id="KW-1185">Reference proteome</keyword>
<accession>A0A5B7IQP4</accession>
<evidence type="ECO:0000313" key="1">
    <source>
        <dbReference type="EMBL" id="MPC82514.1"/>
    </source>
</evidence>
<evidence type="ECO:0000313" key="2">
    <source>
        <dbReference type="Proteomes" id="UP000324222"/>
    </source>
</evidence>
<dbReference type="Proteomes" id="UP000324222">
    <property type="component" value="Unassembled WGS sequence"/>
</dbReference>
<dbReference type="EMBL" id="VSRR010059974">
    <property type="protein sequence ID" value="MPC82514.1"/>
    <property type="molecule type" value="Genomic_DNA"/>
</dbReference>
<sequence length="36" mass="4224">MSRKCRWVRKKRHKSTECMGSVCETTETHKANDNKG</sequence>
<protein>
    <submittedName>
        <fullName evidence="1">Uncharacterized protein</fullName>
    </submittedName>
</protein>
<comment type="caution">
    <text evidence="1">The sequence shown here is derived from an EMBL/GenBank/DDBJ whole genome shotgun (WGS) entry which is preliminary data.</text>
</comment>
<proteinExistence type="predicted"/>